<dbReference type="RefSeq" id="WP_166920684.1">
    <property type="nucleotide sequence ID" value="NZ_JAASRN010000005.1"/>
</dbReference>
<dbReference type="EMBL" id="JAASRN010000005">
    <property type="protein sequence ID" value="NIK74679.1"/>
    <property type="molecule type" value="Genomic_DNA"/>
</dbReference>
<accession>A0A846MTA8</accession>
<gene>
    <name evidence="1" type="ORF">FHS56_002211</name>
</gene>
<name>A0A846MTA8_9BACT</name>
<organism evidence="1 2">
    <name type="scientific">Thermonema lapsum</name>
    <dbReference type="NCBI Taxonomy" id="28195"/>
    <lineage>
        <taxon>Bacteria</taxon>
        <taxon>Pseudomonadati</taxon>
        <taxon>Bacteroidota</taxon>
        <taxon>Cytophagia</taxon>
        <taxon>Cytophagales</taxon>
        <taxon>Thermonemataceae</taxon>
        <taxon>Thermonema</taxon>
    </lineage>
</organism>
<sequence length="180" mass="21430">MRYWFVLVFLLGFCWLLVGCADHNRKIEEGKVRFQTTDASRLYFHNVRSIRYRIEEVGKDRMQICRHKDFTEAALALYPVIANNYMHDQAYIFHEMADSLHQKEAVLLIGEPTADTLSLNLNTHEAHYRFAQELYNAIVADQKLQLCLNGECHDFLTNEELRKTFRLVYRDYFRLVQVFK</sequence>
<evidence type="ECO:0000313" key="2">
    <source>
        <dbReference type="Proteomes" id="UP000537126"/>
    </source>
</evidence>
<dbReference type="PROSITE" id="PS51257">
    <property type="entry name" value="PROKAR_LIPOPROTEIN"/>
    <property type="match status" value="1"/>
</dbReference>
<evidence type="ECO:0008006" key="3">
    <source>
        <dbReference type="Google" id="ProtNLM"/>
    </source>
</evidence>
<dbReference type="Proteomes" id="UP000537126">
    <property type="component" value="Unassembled WGS sequence"/>
</dbReference>
<protein>
    <recommendedName>
        <fullName evidence="3">Lipoprotein</fullName>
    </recommendedName>
</protein>
<keyword evidence="2" id="KW-1185">Reference proteome</keyword>
<evidence type="ECO:0000313" key="1">
    <source>
        <dbReference type="EMBL" id="NIK74679.1"/>
    </source>
</evidence>
<reference evidence="1 2" key="1">
    <citation type="submission" date="2020-03" db="EMBL/GenBank/DDBJ databases">
        <title>Genomic Encyclopedia of Type Strains, Phase IV (KMG-IV): sequencing the most valuable type-strain genomes for metagenomic binning, comparative biology and taxonomic classification.</title>
        <authorList>
            <person name="Goeker M."/>
        </authorList>
    </citation>
    <scope>NUCLEOTIDE SEQUENCE [LARGE SCALE GENOMIC DNA]</scope>
    <source>
        <strain evidence="1 2">DSM 5718</strain>
    </source>
</reference>
<comment type="caution">
    <text evidence="1">The sequence shown here is derived from an EMBL/GenBank/DDBJ whole genome shotgun (WGS) entry which is preliminary data.</text>
</comment>
<proteinExistence type="predicted"/>
<dbReference type="AlphaFoldDB" id="A0A846MTA8"/>